<proteinExistence type="predicted"/>
<dbReference type="Proteomes" id="UP001151760">
    <property type="component" value="Unassembled WGS sequence"/>
</dbReference>
<protein>
    <submittedName>
        <fullName evidence="1">Uncharacterized protein</fullName>
    </submittedName>
</protein>
<sequence>MGMTLFMDLTHGFCCVLLWNSGVLINGKDIIRLLELRKGGPVVSEWQRKLLQWQLAYPSGSVERVNASYCTWATHKMISFTSSAWWKA</sequence>
<organism evidence="1 2">
    <name type="scientific">Tanacetum coccineum</name>
    <dbReference type="NCBI Taxonomy" id="301880"/>
    <lineage>
        <taxon>Eukaryota</taxon>
        <taxon>Viridiplantae</taxon>
        <taxon>Streptophyta</taxon>
        <taxon>Embryophyta</taxon>
        <taxon>Tracheophyta</taxon>
        <taxon>Spermatophyta</taxon>
        <taxon>Magnoliopsida</taxon>
        <taxon>eudicotyledons</taxon>
        <taxon>Gunneridae</taxon>
        <taxon>Pentapetalae</taxon>
        <taxon>asterids</taxon>
        <taxon>campanulids</taxon>
        <taxon>Asterales</taxon>
        <taxon>Asteraceae</taxon>
        <taxon>Asteroideae</taxon>
        <taxon>Anthemideae</taxon>
        <taxon>Anthemidinae</taxon>
        <taxon>Tanacetum</taxon>
    </lineage>
</organism>
<keyword evidence="2" id="KW-1185">Reference proteome</keyword>
<evidence type="ECO:0000313" key="2">
    <source>
        <dbReference type="Proteomes" id="UP001151760"/>
    </source>
</evidence>
<dbReference type="EMBL" id="BQNB010015177">
    <property type="protein sequence ID" value="GJT36878.1"/>
    <property type="molecule type" value="Genomic_DNA"/>
</dbReference>
<name>A0ABQ5DD44_9ASTR</name>
<comment type="caution">
    <text evidence="1">The sequence shown here is derived from an EMBL/GenBank/DDBJ whole genome shotgun (WGS) entry which is preliminary data.</text>
</comment>
<reference evidence="1" key="2">
    <citation type="submission" date="2022-01" db="EMBL/GenBank/DDBJ databases">
        <authorList>
            <person name="Yamashiro T."/>
            <person name="Shiraishi A."/>
            <person name="Satake H."/>
            <person name="Nakayama K."/>
        </authorList>
    </citation>
    <scope>NUCLEOTIDE SEQUENCE</scope>
</reference>
<accession>A0ABQ5DD44</accession>
<gene>
    <name evidence="1" type="ORF">Tco_0936743</name>
</gene>
<reference evidence="1" key="1">
    <citation type="journal article" date="2022" name="Int. J. Mol. Sci.">
        <title>Draft Genome of Tanacetum Coccineum: Genomic Comparison of Closely Related Tanacetum-Family Plants.</title>
        <authorList>
            <person name="Yamashiro T."/>
            <person name="Shiraishi A."/>
            <person name="Nakayama K."/>
            <person name="Satake H."/>
        </authorList>
    </citation>
    <scope>NUCLEOTIDE SEQUENCE</scope>
</reference>
<evidence type="ECO:0000313" key="1">
    <source>
        <dbReference type="EMBL" id="GJT36878.1"/>
    </source>
</evidence>